<name>A0A2X4VWX3_LEDLE</name>
<dbReference type="EMBL" id="LS483476">
    <property type="protein sequence ID" value="SQI51142.1"/>
    <property type="molecule type" value="Genomic_DNA"/>
</dbReference>
<keyword evidence="1" id="KW-0472">Membrane</keyword>
<dbReference type="AlphaFoldDB" id="A0A2X4VWX3"/>
<feature type="transmembrane region" description="Helical" evidence="1">
    <location>
        <begin position="150"/>
        <end position="172"/>
    </location>
</feature>
<protein>
    <submittedName>
        <fullName evidence="2">Spore cortex biosynthesis protein YabQ</fullName>
    </submittedName>
</protein>
<dbReference type="Proteomes" id="UP000249134">
    <property type="component" value="Chromosome 1"/>
</dbReference>
<dbReference type="InterPro" id="IPR019074">
    <property type="entry name" value="YabQ"/>
</dbReference>
<sequence length="213" mass="25275">MTLSVQLYTMLAMITMGSLFGAALDTYQRFLKRDKRKRVIVFINDILFWMLQGLIIFYVLFLVNYGEIRFYLVLSLLCGFSAYQAFLKKYYLAILEYLILFIQSAAILFYKLIYMIIYQPIKWIVIFIFSLLILTAKLLLGLVKTVVKMLLWMLKIILYPIYLLGKGIWTILPQSVQKIVRQLKSWFISYFIFLKDKFSDVISFFQAIFSKLK</sequence>
<feature type="transmembrane region" description="Helical" evidence="1">
    <location>
        <begin position="6"/>
        <end position="27"/>
    </location>
</feature>
<dbReference type="RefSeq" id="WP_066146221.1">
    <property type="nucleotide sequence ID" value="NZ_CBCSGM010000010.1"/>
</dbReference>
<dbReference type="Pfam" id="PF09578">
    <property type="entry name" value="Spore_YabQ"/>
    <property type="match status" value="1"/>
</dbReference>
<feature type="transmembrane region" description="Helical" evidence="1">
    <location>
        <begin position="68"/>
        <end position="87"/>
    </location>
</feature>
<keyword evidence="3" id="KW-1185">Reference proteome</keyword>
<dbReference type="NCBIfam" id="TIGR02893">
    <property type="entry name" value="spore_yabQ"/>
    <property type="match status" value="1"/>
</dbReference>
<organism evidence="2 3">
    <name type="scientific">Lederbergia lenta</name>
    <name type="common">Bacillus lentus</name>
    <dbReference type="NCBI Taxonomy" id="1467"/>
    <lineage>
        <taxon>Bacteria</taxon>
        <taxon>Bacillati</taxon>
        <taxon>Bacillota</taxon>
        <taxon>Bacilli</taxon>
        <taxon>Bacillales</taxon>
        <taxon>Bacillaceae</taxon>
        <taxon>Lederbergia</taxon>
    </lineage>
</organism>
<feature type="transmembrane region" description="Helical" evidence="1">
    <location>
        <begin position="39"/>
        <end position="62"/>
    </location>
</feature>
<keyword evidence="1" id="KW-0812">Transmembrane</keyword>
<evidence type="ECO:0000313" key="2">
    <source>
        <dbReference type="EMBL" id="SQI51142.1"/>
    </source>
</evidence>
<keyword evidence="1" id="KW-1133">Transmembrane helix</keyword>
<reference evidence="2 3" key="1">
    <citation type="submission" date="2018-06" db="EMBL/GenBank/DDBJ databases">
        <authorList>
            <consortium name="Pathogen Informatics"/>
            <person name="Doyle S."/>
        </authorList>
    </citation>
    <scope>NUCLEOTIDE SEQUENCE [LARGE SCALE GENOMIC DNA]</scope>
    <source>
        <strain evidence="2 3">NCTC4824</strain>
    </source>
</reference>
<evidence type="ECO:0000256" key="1">
    <source>
        <dbReference type="SAM" id="Phobius"/>
    </source>
</evidence>
<accession>A0A2X4VWX3</accession>
<gene>
    <name evidence="2" type="primary">yabQ</name>
    <name evidence="2" type="ORF">NCTC4824_00071</name>
</gene>
<feature type="transmembrane region" description="Helical" evidence="1">
    <location>
        <begin position="94"/>
        <end position="117"/>
    </location>
</feature>
<feature type="transmembrane region" description="Helical" evidence="1">
    <location>
        <begin position="123"/>
        <end position="143"/>
    </location>
</feature>
<evidence type="ECO:0000313" key="3">
    <source>
        <dbReference type="Proteomes" id="UP000249134"/>
    </source>
</evidence>
<dbReference type="KEGG" id="blen:NCTC4824_00071"/>
<dbReference type="STRING" id="1348624.GCA_001591545_03884"/>
<proteinExistence type="predicted"/>